<dbReference type="PANTHER" id="PTHR43415">
    <property type="entry name" value="SPERMIDINE N(1)-ACETYLTRANSFERASE"/>
    <property type="match status" value="1"/>
</dbReference>
<reference evidence="2 3" key="1">
    <citation type="submission" date="2016-10" db="EMBL/GenBank/DDBJ databases">
        <title>Draft Genome sequence of Alkanindiges sp. strain H1.</title>
        <authorList>
            <person name="Subhash Y."/>
            <person name="Lee S."/>
        </authorList>
    </citation>
    <scope>NUCLEOTIDE SEQUENCE [LARGE SCALE GENOMIC DNA]</scope>
    <source>
        <strain evidence="2 3">H1</strain>
    </source>
</reference>
<dbReference type="Proteomes" id="UP000192132">
    <property type="component" value="Unassembled WGS sequence"/>
</dbReference>
<gene>
    <name evidence="2" type="ORF">BKE30_07575</name>
</gene>
<dbReference type="InterPro" id="IPR000182">
    <property type="entry name" value="GNAT_dom"/>
</dbReference>
<dbReference type="Gene3D" id="3.40.630.30">
    <property type="match status" value="1"/>
</dbReference>
<evidence type="ECO:0000259" key="1">
    <source>
        <dbReference type="PROSITE" id="PS51186"/>
    </source>
</evidence>
<dbReference type="GO" id="GO:0016747">
    <property type="term" value="F:acyltransferase activity, transferring groups other than amino-acyl groups"/>
    <property type="evidence" value="ECO:0007669"/>
    <property type="project" value="InterPro"/>
</dbReference>
<dbReference type="NCBIfam" id="TIGR03585">
    <property type="entry name" value="PseH"/>
    <property type="match status" value="1"/>
</dbReference>
<sequence length="171" mass="20246">MNTARIRYAVESDLPLILSWRNHPSIKKYMYTQHDITMQEHKEWFERCLSQPEDIHLLMFLVNEKSMGFINFSHDKFDVVNWGFYISPDAPKGTGYALGLSAIEFGFKTLKFRKICGQVLSFNERSINFHKKLGFSQEGIFKEQFVNEKNYYDVYHFGLLKQIWAQRNDGN</sequence>
<accession>A0A1S8CVR5</accession>
<evidence type="ECO:0000313" key="3">
    <source>
        <dbReference type="Proteomes" id="UP000192132"/>
    </source>
</evidence>
<dbReference type="AlphaFoldDB" id="A0A1S8CVR5"/>
<keyword evidence="3" id="KW-1185">Reference proteome</keyword>
<dbReference type="STRING" id="1907941.BKE30_07575"/>
<protein>
    <submittedName>
        <fullName evidence="2">UDP-4-amino-4, 6-dideoxy-N-acetyl-beta-L-altrosamine N-acetyltransferase</fullName>
    </submittedName>
</protein>
<comment type="caution">
    <text evidence="2">The sequence shown here is derived from an EMBL/GenBank/DDBJ whole genome shotgun (WGS) entry which is preliminary data.</text>
</comment>
<organism evidence="2 3">
    <name type="scientific">Alkanindiges hydrocarboniclasticus</name>
    <dbReference type="NCBI Taxonomy" id="1907941"/>
    <lineage>
        <taxon>Bacteria</taxon>
        <taxon>Pseudomonadati</taxon>
        <taxon>Pseudomonadota</taxon>
        <taxon>Gammaproteobacteria</taxon>
        <taxon>Moraxellales</taxon>
        <taxon>Moraxellaceae</taxon>
        <taxon>Alkanindiges</taxon>
    </lineage>
</organism>
<dbReference type="PANTHER" id="PTHR43415:SF3">
    <property type="entry name" value="GNAT-FAMILY ACETYLTRANSFERASE"/>
    <property type="match status" value="1"/>
</dbReference>
<dbReference type="Pfam" id="PF13302">
    <property type="entry name" value="Acetyltransf_3"/>
    <property type="match status" value="1"/>
</dbReference>
<dbReference type="InterPro" id="IPR020036">
    <property type="entry name" value="PseH"/>
</dbReference>
<dbReference type="InterPro" id="IPR016181">
    <property type="entry name" value="Acyl_CoA_acyltransferase"/>
</dbReference>
<dbReference type="PROSITE" id="PS51186">
    <property type="entry name" value="GNAT"/>
    <property type="match status" value="1"/>
</dbReference>
<dbReference type="EMBL" id="MLCN01000017">
    <property type="protein sequence ID" value="ONG40587.1"/>
    <property type="molecule type" value="Genomic_DNA"/>
</dbReference>
<dbReference type="SUPFAM" id="SSF55729">
    <property type="entry name" value="Acyl-CoA N-acyltransferases (Nat)"/>
    <property type="match status" value="1"/>
</dbReference>
<evidence type="ECO:0000313" key="2">
    <source>
        <dbReference type="EMBL" id="ONG40587.1"/>
    </source>
</evidence>
<feature type="domain" description="N-acetyltransferase" evidence="1">
    <location>
        <begin position="4"/>
        <end position="158"/>
    </location>
</feature>
<keyword evidence="2" id="KW-0808">Transferase</keyword>
<name>A0A1S8CVR5_9GAMM</name>
<proteinExistence type="predicted"/>
<dbReference type="RefSeq" id="WP_076877998.1">
    <property type="nucleotide sequence ID" value="NZ_MLCN01000017.1"/>
</dbReference>
<dbReference type="OrthoDB" id="5358891at2"/>